<dbReference type="Pfam" id="PF00664">
    <property type="entry name" value="ABC_membrane"/>
    <property type="match status" value="1"/>
</dbReference>
<dbReference type="Pfam" id="PF00005">
    <property type="entry name" value="ABC_tran"/>
    <property type="match status" value="1"/>
</dbReference>
<evidence type="ECO:0000313" key="13">
    <source>
        <dbReference type="Proteomes" id="UP000266016"/>
    </source>
</evidence>
<dbReference type="PROSITE" id="PS50929">
    <property type="entry name" value="ABC_TM1F"/>
    <property type="match status" value="1"/>
</dbReference>
<evidence type="ECO:0000256" key="9">
    <source>
        <dbReference type="SAM" id="Phobius"/>
    </source>
</evidence>
<comment type="caution">
    <text evidence="12">The sequence shown here is derived from an EMBL/GenBank/DDBJ whole genome shotgun (WGS) entry which is preliminary data.</text>
</comment>
<keyword evidence="13" id="KW-1185">Reference proteome</keyword>
<dbReference type="FunFam" id="3.40.50.300:FF:000287">
    <property type="entry name" value="Multidrug ABC transporter ATP-binding protein"/>
    <property type="match status" value="1"/>
</dbReference>
<accession>A0A398BES0</accession>
<dbReference type="GO" id="GO:0005524">
    <property type="term" value="F:ATP binding"/>
    <property type="evidence" value="ECO:0007669"/>
    <property type="project" value="UniProtKB-KW"/>
</dbReference>
<dbReference type="SMART" id="SM00382">
    <property type="entry name" value="AAA"/>
    <property type="match status" value="1"/>
</dbReference>
<evidence type="ECO:0000256" key="3">
    <source>
        <dbReference type="ARBA" id="ARBA00022475"/>
    </source>
</evidence>
<evidence type="ECO:0000313" key="12">
    <source>
        <dbReference type="EMBL" id="RID88725.1"/>
    </source>
</evidence>
<feature type="transmembrane region" description="Helical" evidence="9">
    <location>
        <begin position="49"/>
        <end position="74"/>
    </location>
</feature>
<reference evidence="12 13" key="1">
    <citation type="submission" date="2018-08" db="EMBL/GenBank/DDBJ databases">
        <title>Bacillus jemisoniae sp. nov., Bacillus chryseoplanitiae sp. nov., Bacillus resnikiae sp. nov., and Bacillus frankliniae sp. nov., isolated from Viking spacecraft and associated surfaces.</title>
        <authorList>
            <person name="Seuylemezian A."/>
            <person name="Vaishampayan P."/>
        </authorList>
    </citation>
    <scope>NUCLEOTIDE SEQUENCE [LARGE SCALE GENOMIC DNA]</scope>
    <source>
        <strain evidence="12 13">MA001</strain>
    </source>
</reference>
<dbReference type="AlphaFoldDB" id="A0A398BES0"/>
<dbReference type="InterPro" id="IPR017871">
    <property type="entry name" value="ABC_transporter-like_CS"/>
</dbReference>
<evidence type="ECO:0000259" key="11">
    <source>
        <dbReference type="PROSITE" id="PS50929"/>
    </source>
</evidence>
<dbReference type="InterPro" id="IPR011527">
    <property type="entry name" value="ABC1_TM_dom"/>
</dbReference>
<evidence type="ECO:0000256" key="8">
    <source>
        <dbReference type="ARBA" id="ARBA00023136"/>
    </source>
</evidence>
<dbReference type="FunFam" id="1.20.1560.10:FF:000011">
    <property type="entry name" value="Multidrug ABC transporter ATP-binding protein"/>
    <property type="match status" value="1"/>
</dbReference>
<comment type="subcellular location">
    <subcellularLocation>
        <location evidence="1">Cell membrane</location>
        <topology evidence="1">Multi-pass membrane protein</topology>
    </subcellularLocation>
</comment>
<keyword evidence="8 9" id="KW-0472">Membrane</keyword>
<dbReference type="InterPro" id="IPR027417">
    <property type="entry name" value="P-loop_NTPase"/>
</dbReference>
<sequence>MLFIKKLSNRSSERRDCDLRPKAKMKKPENWFPTVKRIWGYLREREKGIVFVLLMVIVSSMLGLLGPYLVGVAIDEYIVTKDESGLLLLLCSLLGVYVFYSLSTWLQNYWMIGIAQHTVYRMRSDLFYQFQLLPISFFDKRKHGELMSRVTNDMENVSSTLNSSVIQIFSSVLTLVGTIGVMLWLSPLLTLLTLTIVPLMFYGMKWITNRTGKLFKEQQSSIGELNGFIEETISGQRIVKTFSQEEKVIGEFLERSERYKRSSFWAQSYSGLIPKLMNLLNNLSFTIIAAIGGYLALKGVVSIGVIVIFTEYSRQFTRPLNELANQFNTLLSAIAGAERVFEVLDEREEAQDEKEASVLRHVTGKVEFEQVSFSYEKEGHNTIKDVSFHANPGETIALVGPTGAGKTTIINLLSRFYEVQNGRIMVDGQDISNVTRASLRSHMGFVLQDSFLFQGTIRENIRFGRLEASDAEVVEAAKLANAHSFIMKLPDQYDTVLQQDDSGISQGQRQLLSIARAILANPTILILDEATSNIDTITEVKIQEALEHLMEGRTSFVIAHRLNTIQQADQILVLEKGRIIEKGSHRELLEVKGFYYELYHSQLKGDKIG</sequence>
<evidence type="ECO:0000256" key="7">
    <source>
        <dbReference type="ARBA" id="ARBA00022989"/>
    </source>
</evidence>
<feature type="domain" description="ABC transporter" evidence="10">
    <location>
        <begin position="366"/>
        <end position="601"/>
    </location>
</feature>
<feature type="transmembrane region" description="Helical" evidence="9">
    <location>
        <begin position="86"/>
        <end position="106"/>
    </location>
</feature>
<evidence type="ECO:0000256" key="4">
    <source>
        <dbReference type="ARBA" id="ARBA00022692"/>
    </source>
</evidence>
<dbReference type="EMBL" id="QWVS01000003">
    <property type="protein sequence ID" value="RID88725.1"/>
    <property type="molecule type" value="Genomic_DNA"/>
</dbReference>
<keyword evidence="5" id="KW-0547">Nucleotide-binding</keyword>
<keyword evidence="4 9" id="KW-0812">Transmembrane</keyword>
<dbReference type="PROSITE" id="PS00211">
    <property type="entry name" value="ABC_TRANSPORTER_1"/>
    <property type="match status" value="1"/>
</dbReference>
<dbReference type="SUPFAM" id="SSF52540">
    <property type="entry name" value="P-loop containing nucleoside triphosphate hydrolases"/>
    <property type="match status" value="1"/>
</dbReference>
<evidence type="ECO:0000256" key="1">
    <source>
        <dbReference type="ARBA" id="ARBA00004651"/>
    </source>
</evidence>
<dbReference type="Gene3D" id="1.20.1560.10">
    <property type="entry name" value="ABC transporter type 1, transmembrane domain"/>
    <property type="match status" value="1"/>
</dbReference>
<feature type="transmembrane region" description="Helical" evidence="9">
    <location>
        <begin position="285"/>
        <end position="309"/>
    </location>
</feature>
<keyword evidence="3" id="KW-1003">Cell membrane</keyword>
<name>A0A398BES0_9BACI</name>
<keyword evidence="2" id="KW-0813">Transport</keyword>
<dbReference type="InterPro" id="IPR003593">
    <property type="entry name" value="AAA+_ATPase"/>
</dbReference>
<feature type="transmembrane region" description="Helical" evidence="9">
    <location>
        <begin position="191"/>
        <end position="208"/>
    </location>
</feature>
<dbReference type="InterPro" id="IPR036640">
    <property type="entry name" value="ABC1_TM_sf"/>
</dbReference>
<dbReference type="Proteomes" id="UP000266016">
    <property type="component" value="Unassembled WGS sequence"/>
</dbReference>
<dbReference type="PANTHER" id="PTHR43394">
    <property type="entry name" value="ATP-DEPENDENT PERMEASE MDL1, MITOCHONDRIAL"/>
    <property type="match status" value="1"/>
</dbReference>
<feature type="domain" description="ABC transmembrane type-1" evidence="11">
    <location>
        <begin position="50"/>
        <end position="332"/>
    </location>
</feature>
<protein>
    <submittedName>
        <fullName evidence="12">ABC transporter ATP-binding protein</fullName>
    </submittedName>
</protein>
<dbReference type="CDD" id="cd03254">
    <property type="entry name" value="ABCC_Glucan_exporter_like"/>
    <property type="match status" value="1"/>
</dbReference>
<dbReference type="GO" id="GO:0005886">
    <property type="term" value="C:plasma membrane"/>
    <property type="evidence" value="ECO:0007669"/>
    <property type="project" value="UniProtKB-SubCell"/>
</dbReference>
<keyword evidence="7 9" id="KW-1133">Transmembrane helix</keyword>
<organism evidence="12 13">
    <name type="scientific">Peribacillus asahii</name>
    <dbReference type="NCBI Taxonomy" id="228899"/>
    <lineage>
        <taxon>Bacteria</taxon>
        <taxon>Bacillati</taxon>
        <taxon>Bacillota</taxon>
        <taxon>Bacilli</taxon>
        <taxon>Bacillales</taxon>
        <taxon>Bacillaceae</taxon>
        <taxon>Peribacillus</taxon>
    </lineage>
</organism>
<gene>
    <name evidence="12" type="ORF">D1953_03135</name>
</gene>
<dbReference type="GO" id="GO:0015421">
    <property type="term" value="F:ABC-type oligopeptide transporter activity"/>
    <property type="evidence" value="ECO:0007669"/>
    <property type="project" value="TreeGrafter"/>
</dbReference>
<dbReference type="InterPro" id="IPR039421">
    <property type="entry name" value="Type_1_exporter"/>
</dbReference>
<dbReference type="InterPro" id="IPR003439">
    <property type="entry name" value="ABC_transporter-like_ATP-bd"/>
</dbReference>
<evidence type="ECO:0000256" key="6">
    <source>
        <dbReference type="ARBA" id="ARBA00022840"/>
    </source>
</evidence>
<evidence type="ECO:0000256" key="2">
    <source>
        <dbReference type="ARBA" id="ARBA00022448"/>
    </source>
</evidence>
<dbReference type="GO" id="GO:0016887">
    <property type="term" value="F:ATP hydrolysis activity"/>
    <property type="evidence" value="ECO:0007669"/>
    <property type="project" value="InterPro"/>
</dbReference>
<dbReference type="SUPFAM" id="SSF90123">
    <property type="entry name" value="ABC transporter transmembrane region"/>
    <property type="match status" value="1"/>
</dbReference>
<keyword evidence="6 12" id="KW-0067">ATP-binding</keyword>
<proteinExistence type="predicted"/>
<evidence type="ECO:0000256" key="5">
    <source>
        <dbReference type="ARBA" id="ARBA00022741"/>
    </source>
</evidence>
<evidence type="ECO:0000259" key="10">
    <source>
        <dbReference type="PROSITE" id="PS50893"/>
    </source>
</evidence>
<dbReference type="PROSITE" id="PS50893">
    <property type="entry name" value="ABC_TRANSPORTER_2"/>
    <property type="match status" value="1"/>
</dbReference>
<dbReference type="Gene3D" id="3.40.50.300">
    <property type="entry name" value="P-loop containing nucleotide triphosphate hydrolases"/>
    <property type="match status" value="1"/>
</dbReference>
<dbReference type="PANTHER" id="PTHR43394:SF1">
    <property type="entry name" value="ATP-BINDING CASSETTE SUB-FAMILY B MEMBER 10, MITOCHONDRIAL"/>
    <property type="match status" value="1"/>
</dbReference>
<dbReference type="CDD" id="cd18547">
    <property type="entry name" value="ABC_6TM_Tm288_like"/>
    <property type="match status" value="1"/>
</dbReference>